<evidence type="ECO:0000313" key="3">
    <source>
        <dbReference type="Proteomes" id="UP000314294"/>
    </source>
</evidence>
<gene>
    <name evidence="2" type="ORF">EYF80_021644</name>
</gene>
<organism evidence="2 3">
    <name type="scientific">Liparis tanakae</name>
    <name type="common">Tanaka's snailfish</name>
    <dbReference type="NCBI Taxonomy" id="230148"/>
    <lineage>
        <taxon>Eukaryota</taxon>
        <taxon>Metazoa</taxon>
        <taxon>Chordata</taxon>
        <taxon>Craniata</taxon>
        <taxon>Vertebrata</taxon>
        <taxon>Euteleostomi</taxon>
        <taxon>Actinopterygii</taxon>
        <taxon>Neopterygii</taxon>
        <taxon>Teleostei</taxon>
        <taxon>Neoteleostei</taxon>
        <taxon>Acanthomorphata</taxon>
        <taxon>Eupercaria</taxon>
        <taxon>Perciformes</taxon>
        <taxon>Cottioidei</taxon>
        <taxon>Cottales</taxon>
        <taxon>Liparidae</taxon>
        <taxon>Liparis</taxon>
    </lineage>
</organism>
<feature type="region of interest" description="Disordered" evidence="1">
    <location>
        <begin position="159"/>
        <end position="252"/>
    </location>
</feature>
<feature type="compositionally biased region" description="Polar residues" evidence="1">
    <location>
        <begin position="198"/>
        <end position="207"/>
    </location>
</feature>
<keyword evidence="3" id="KW-1185">Reference proteome</keyword>
<proteinExistence type="predicted"/>
<dbReference type="EMBL" id="SRLO01000194">
    <property type="protein sequence ID" value="TNN68161.1"/>
    <property type="molecule type" value="Genomic_DNA"/>
</dbReference>
<evidence type="ECO:0000313" key="2">
    <source>
        <dbReference type="EMBL" id="TNN68161.1"/>
    </source>
</evidence>
<protein>
    <submittedName>
        <fullName evidence="2">Uncharacterized protein</fullName>
    </submittedName>
</protein>
<sequence>MWSFSQSVRAERAQFWGSFMAHCRARVRAELARFSCWWQSRCRRTMVLLDITVLATTLVASVGVKRVTSHRTISLLRQFKVDSVILITCEEPQTQLQGDFEQRNVGQAVHESGDLEGVLGQFEDVSEHSGGQFTLLGLNVAEREPAGEAVGHHGHDVVRPRQVAGGGRGLQDRQPEHRKYNRPSGITLCCPKPIRAVSTASDTNDSPSSRKRSTGKTGCCVLRPEPGEPEGGGMRGAGVLTMPMASRSASLG</sequence>
<evidence type="ECO:0000256" key="1">
    <source>
        <dbReference type="SAM" id="MobiDB-lite"/>
    </source>
</evidence>
<accession>A0A4Z2HRG0</accession>
<dbReference type="Proteomes" id="UP000314294">
    <property type="component" value="Unassembled WGS sequence"/>
</dbReference>
<comment type="caution">
    <text evidence="2">The sequence shown here is derived from an EMBL/GenBank/DDBJ whole genome shotgun (WGS) entry which is preliminary data.</text>
</comment>
<reference evidence="2 3" key="1">
    <citation type="submission" date="2019-03" db="EMBL/GenBank/DDBJ databases">
        <title>First draft genome of Liparis tanakae, snailfish: a comprehensive survey of snailfish specific genes.</title>
        <authorList>
            <person name="Kim W."/>
            <person name="Song I."/>
            <person name="Jeong J.-H."/>
            <person name="Kim D."/>
            <person name="Kim S."/>
            <person name="Ryu S."/>
            <person name="Song J.Y."/>
            <person name="Lee S.K."/>
        </authorList>
    </citation>
    <scope>NUCLEOTIDE SEQUENCE [LARGE SCALE GENOMIC DNA]</scope>
    <source>
        <tissue evidence="2">Muscle</tissue>
    </source>
</reference>
<dbReference type="AlphaFoldDB" id="A0A4Z2HRG0"/>
<name>A0A4Z2HRG0_9TELE</name>